<reference evidence="1" key="1">
    <citation type="journal article" date="2015" name="Nature">
        <title>Complex archaea that bridge the gap between prokaryotes and eukaryotes.</title>
        <authorList>
            <person name="Spang A."/>
            <person name="Saw J.H."/>
            <person name="Jorgensen S.L."/>
            <person name="Zaremba-Niedzwiedzka K."/>
            <person name="Martijn J."/>
            <person name="Lind A.E."/>
            <person name="van Eijk R."/>
            <person name="Schleper C."/>
            <person name="Guy L."/>
            <person name="Ettema T.J."/>
        </authorList>
    </citation>
    <scope>NUCLEOTIDE SEQUENCE</scope>
</reference>
<dbReference type="EMBL" id="LAZR01001612">
    <property type="protein sequence ID" value="KKN41972.1"/>
    <property type="molecule type" value="Genomic_DNA"/>
</dbReference>
<gene>
    <name evidence="1" type="ORF">LCGC14_0717760</name>
</gene>
<sequence>MDLITTKMQLNDVRDDILATRPTLAASLKTAGMDGDLPYIRKGIVPSDMEFNKKERSVIATISTLAVDRDGEVVLPEGMDNTHFKLNPVVTFGHNYSELPLGSAKWVDPYPPVDPVEIRAKTIYPTAKANPFSEQVLQYQREGFPLAKSIGFIPVKSVVPTDKNWDEAVKNWRERRIESFEMKGIKAADRPDEGDPKRIYTEWILLEYSDVPIPSNPEAVNIAVSKGLLSADSASAYLPGAELAEEDETEDTIVDVEVDDIPAKVNIIRRDLVLDDVEEKEGRRFSKSTLKALDDVRAAATASSEANQAVIDALDLLIDIPDDETDEIDEEVEEIETEMTSEMARLLLELDDKEIAEANKPITAKEEVLIATGDYV</sequence>
<evidence type="ECO:0000313" key="1">
    <source>
        <dbReference type="EMBL" id="KKN41972.1"/>
    </source>
</evidence>
<name>A0A0F9QYB7_9ZZZZ</name>
<comment type="caution">
    <text evidence="1">The sequence shown here is derived from an EMBL/GenBank/DDBJ whole genome shotgun (WGS) entry which is preliminary data.</text>
</comment>
<proteinExistence type="predicted"/>
<organism evidence="1">
    <name type="scientific">marine sediment metagenome</name>
    <dbReference type="NCBI Taxonomy" id="412755"/>
    <lineage>
        <taxon>unclassified sequences</taxon>
        <taxon>metagenomes</taxon>
        <taxon>ecological metagenomes</taxon>
    </lineage>
</organism>
<accession>A0A0F9QYB7</accession>
<dbReference type="AlphaFoldDB" id="A0A0F9QYB7"/>
<protein>
    <submittedName>
        <fullName evidence="1">Uncharacterized protein</fullName>
    </submittedName>
</protein>